<dbReference type="SUPFAM" id="SSF52980">
    <property type="entry name" value="Restriction endonuclease-like"/>
    <property type="match status" value="1"/>
</dbReference>
<name>A0A381XAD8_9ZZZZ</name>
<protein>
    <recommendedName>
        <fullName evidence="1">PD-(D/E)XK endonuclease-like domain-containing protein</fullName>
    </recommendedName>
</protein>
<dbReference type="InterPro" id="IPR011604">
    <property type="entry name" value="PDDEXK-like_dom_sf"/>
</dbReference>
<accession>A0A381XAD8</accession>
<dbReference type="InterPro" id="IPR011335">
    <property type="entry name" value="Restrct_endonuc-II-like"/>
</dbReference>
<evidence type="ECO:0000259" key="1">
    <source>
        <dbReference type="Pfam" id="PF12705"/>
    </source>
</evidence>
<dbReference type="AlphaFoldDB" id="A0A381XAD8"/>
<sequence>MEQLLSISVSATELANYAARYPCMRCAWVRMHVKDLPYQSFPGIFSAIDTFTKKVITSQFNQHGCLPPWMEEIGDVTRCINPPGWRKFYREDEHSGVTVRGEADAIFQLAGDSYLIADYKTSRYNPERFYALRSYEIQLNAYAWIAESAGFSPVNRLALVFMEPVSDIEHAKSPNSIVCRGIQLRFNARIVPVKRRPESIVPPILEKVRSVADMSMPPAPRSGCRDCNQFDTMVVKMARGKSDGF</sequence>
<dbReference type="Pfam" id="PF12705">
    <property type="entry name" value="PDDEXK_1"/>
    <property type="match status" value="1"/>
</dbReference>
<feature type="domain" description="PD-(D/E)XK endonuclease-like" evidence="1">
    <location>
        <begin position="89"/>
        <end position="228"/>
    </location>
</feature>
<dbReference type="EMBL" id="UINC01014473">
    <property type="protein sequence ID" value="SVA61694.1"/>
    <property type="molecule type" value="Genomic_DNA"/>
</dbReference>
<reference evidence="2" key="1">
    <citation type="submission" date="2018-05" db="EMBL/GenBank/DDBJ databases">
        <authorList>
            <person name="Lanie J.A."/>
            <person name="Ng W.-L."/>
            <person name="Kazmierczak K.M."/>
            <person name="Andrzejewski T.M."/>
            <person name="Davidsen T.M."/>
            <person name="Wayne K.J."/>
            <person name="Tettelin H."/>
            <person name="Glass J.I."/>
            <person name="Rusch D."/>
            <person name="Podicherti R."/>
            <person name="Tsui H.-C.T."/>
            <person name="Winkler M.E."/>
        </authorList>
    </citation>
    <scope>NUCLEOTIDE SEQUENCE</scope>
</reference>
<evidence type="ECO:0000313" key="2">
    <source>
        <dbReference type="EMBL" id="SVA61694.1"/>
    </source>
</evidence>
<gene>
    <name evidence="2" type="ORF">METZ01_LOCUS114548</name>
</gene>
<dbReference type="InterPro" id="IPR038726">
    <property type="entry name" value="PDDEXK_AddAB-type"/>
</dbReference>
<dbReference type="Gene3D" id="3.90.320.10">
    <property type="match status" value="1"/>
</dbReference>
<proteinExistence type="predicted"/>
<organism evidence="2">
    <name type="scientific">marine metagenome</name>
    <dbReference type="NCBI Taxonomy" id="408172"/>
    <lineage>
        <taxon>unclassified sequences</taxon>
        <taxon>metagenomes</taxon>
        <taxon>ecological metagenomes</taxon>
    </lineage>
</organism>